<dbReference type="OrthoDB" id="6657864at2"/>
<evidence type="ECO:0000259" key="1">
    <source>
        <dbReference type="Pfam" id="PF12680"/>
    </source>
</evidence>
<dbReference type="Proteomes" id="UP000194360">
    <property type="component" value="Unassembled WGS sequence"/>
</dbReference>
<dbReference type="STRING" id="2074.BG845_02562"/>
<evidence type="ECO:0000313" key="3">
    <source>
        <dbReference type="Proteomes" id="UP000194360"/>
    </source>
</evidence>
<dbReference type="Gene3D" id="3.10.450.50">
    <property type="match status" value="1"/>
</dbReference>
<dbReference type="Pfam" id="PF12680">
    <property type="entry name" value="SnoaL_2"/>
    <property type="match status" value="1"/>
</dbReference>
<feature type="domain" description="SnoaL-like" evidence="1">
    <location>
        <begin position="8"/>
        <end position="113"/>
    </location>
</feature>
<dbReference type="SUPFAM" id="SSF54427">
    <property type="entry name" value="NTF2-like"/>
    <property type="match status" value="1"/>
</dbReference>
<keyword evidence="3" id="KW-1185">Reference proteome</keyword>
<name>A0A1Y2N016_PSEAH</name>
<gene>
    <name evidence="2" type="ORF">BG845_02562</name>
</gene>
<dbReference type="InterPro" id="IPR037401">
    <property type="entry name" value="SnoaL-like"/>
</dbReference>
<dbReference type="RefSeq" id="WP_085912814.1">
    <property type="nucleotide sequence ID" value="NZ_AP018920.1"/>
</dbReference>
<dbReference type="EMBL" id="MIGB01000011">
    <property type="protein sequence ID" value="OSY40803.1"/>
    <property type="molecule type" value="Genomic_DNA"/>
</dbReference>
<dbReference type="PANTHER" id="PTHR41252">
    <property type="entry name" value="BLR2505 PROTEIN"/>
    <property type="match status" value="1"/>
</dbReference>
<accession>A0A1Y2N016</accession>
<sequence length="130" mass="13976">MSAPAEVVAAFFDDVNAGEFGSAFGRMAPDAEFWIAGREWSVGGTYDRDGALAVVGSRIGPALAGPLQIAVRGVTADGERVAVEADVTAPTRDGRRYENQYHFLFVVRDDVIVTVKEYQDTLHASLLICP</sequence>
<dbReference type="InterPro" id="IPR032710">
    <property type="entry name" value="NTF2-like_dom_sf"/>
</dbReference>
<protein>
    <submittedName>
        <fullName evidence="2">SnoaL-like domain protein</fullName>
    </submittedName>
</protein>
<organism evidence="2 3">
    <name type="scientific">Pseudonocardia autotrophica</name>
    <name type="common">Amycolata autotrophica</name>
    <name type="synonym">Nocardia autotrophica</name>
    <dbReference type="NCBI Taxonomy" id="2074"/>
    <lineage>
        <taxon>Bacteria</taxon>
        <taxon>Bacillati</taxon>
        <taxon>Actinomycetota</taxon>
        <taxon>Actinomycetes</taxon>
        <taxon>Pseudonocardiales</taxon>
        <taxon>Pseudonocardiaceae</taxon>
        <taxon>Pseudonocardia</taxon>
    </lineage>
</organism>
<dbReference type="AlphaFoldDB" id="A0A1Y2N016"/>
<evidence type="ECO:0000313" key="2">
    <source>
        <dbReference type="EMBL" id="OSY40803.1"/>
    </source>
</evidence>
<dbReference type="PANTHER" id="PTHR41252:SF1">
    <property type="entry name" value="BLR2505 PROTEIN"/>
    <property type="match status" value="1"/>
</dbReference>
<proteinExistence type="predicted"/>
<reference evidence="2 3" key="1">
    <citation type="submission" date="2016-09" db="EMBL/GenBank/DDBJ databases">
        <title>Pseudonocardia autotrophica DSM535, a candidate organism with high potential of specific P450 cytochromes.</title>
        <authorList>
            <person name="Grumaz C."/>
            <person name="Vainshtein Y."/>
            <person name="Kirstahler P."/>
            <person name="Sohn K."/>
        </authorList>
    </citation>
    <scope>NUCLEOTIDE SEQUENCE [LARGE SCALE GENOMIC DNA]</scope>
    <source>
        <strain evidence="2 3">DSM 535</strain>
    </source>
</reference>
<comment type="caution">
    <text evidence="2">The sequence shown here is derived from an EMBL/GenBank/DDBJ whole genome shotgun (WGS) entry which is preliminary data.</text>
</comment>